<dbReference type="GO" id="GO:0015344">
    <property type="term" value="F:siderophore uptake transmembrane transporter activity"/>
    <property type="evidence" value="ECO:0007669"/>
    <property type="project" value="TreeGrafter"/>
</dbReference>
<feature type="domain" description="TonB-dependent receptor plug" evidence="14">
    <location>
        <begin position="118"/>
        <end position="218"/>
    </location>
</feature>
<evidence type="ECO:0000256" key="9">
    <source>
        <dbReference type="ARBA" id="ARBA00023237"/>
    </source>
</evidence>
<evidence type="ECO:0000256" key="11">
    <source>
        <dbReference type="RuleBase" id="RU003357"/>
    </source>
</evidence>
<dbReference type="AlphaFoldDB" id="A0A1B8U4T1"/>
<dbReference type="GO" id="GO:0044718">
    <property type="term" value="P:siderophore transmembrane transport"/>
    <property type="evidence" value="ECO:0007669"/>
    <property type="project" value="TreeGrafter"/>
</dbReference>
<evidence type="ECO:0000256" key="4">
    <source>
        <dbReference type="ARBA" id="ARBA00022692"/>
    </source>
</evidence>
<dbReference type="SUPFAM" id="SSF56935">
    <property type="entry name" value="Porins"/>
    <property type="match status" value="1"/>
</dbReference>
<name>A0A1B8U4T1_9FLAO</name>
<evidence type="ECO:0000256" key="5">
    <source>
        <dbReference type="ARBA" id="ARBA00022729"/>
    </source>
</evidence>
<dbReference type="Gene3D" id="2.40.170.20">
    <property type="entry name" value="TonB-dependent receptor, beta-barrel domain"/>
    <property type="match status" value="1"/>
</dbReference>
<dbReference type="STRING" id="996801.BW723_00690"/>
<dbReference type="InterPro" id="IPR008969">
    <property type="entry name" value="CarboxyPept-like_regulatory"/>
</dbReference>
<dbReference type="PANTHER" id="PTHR30069:SF29">
    <property type="entry name" value="HEMOGLOBIN AND HEMOGLOBIN-HAPTOGLOBIN-BINDING PROTEIN 1-RELATED"/>
    <property type="match status" value="1"/>
</dbReference>
<dbReference type="Pfam" id="PF00593">
    <property type="entry name" value="TonB_dep_Rec_b-barrel"/>
    <property type="match status" value="1"/>
</dbReference>
<sequence>MKRILFLLFTITQFSLLAQTTISGKVTDSKKQPILGASVYLEGTYDGTSTNEKGEFLFTSEETGTQTLVISFVSFETFVKIDDVSAFKNLQVKLRDDVNSLDAVTINAGTFKAGEKAKVTVLKPLDIVTTASAVGDVLGALQTLPGTSSAAEDGRLFVRGGNAEETQIFIDGVRVFTPYSPSPNNAPTRGRYSPFLFKGITFSTGGYSAEYGQALSGVLDLTTIDKPDQEKTDISLMTVGVGVGNTQIWGKNSLSVNASYINLDPYTAAFPDRNQWLKPYQAASGEAVYRHSFKDDSMLKIYGAFSYTDLDVIQDDINFEDGFRFGLQNRNLYINSTYKNKFGNNWKIESGVSFTNDNSTVKIIDDVVNNTENSAHFKAKIKKQFSSRFRIAFGSEYFITDFNEDYTPINHQKFAYGFNNNLFASFAETDIFFSKNLAAKIGVRAENSDLLNQFTISPRASLSYKSGKNSQLSLAYGQFYQNPNNSYLKFNQDFKAENTTHLIANYQHTKKNQIFRIEAYYKDYKDLVKYDSEIANFDSNFSNNGSAYAKGIDIFWRQNQKIKNTDYWVSYSFLDTERDYRNYTTSATPNFASAHNLSIVGKHWIEKLKSQVGITYNFASGRTYTNPNEPGFLNNKTKSYNSVSLNWAYLIDQQKILYFSVNNALGTKNVFGYNYKNTPNVNGNFDRQAVVPNADRFFFVGFFWTISTDKKSNQLNNL</sequence>
<dbReference type="InterPro" id="IPR012910">
    <property type="entry name" value="Plug_dom"/>
</dbReference>
<accession>A0A1B8U4T1</accession>
<evidence type="ECO:0000313" key="15">
    <source>
        <dbReference type="EMBL" id="OBY66870.1"/>
    </source>
</evidence>
<dbReference type="Proteomes" id="UP000092612">
    <property type="component" value="Unassembled WGS sequence"/>
</dbReference>
<evidence type="ECO:0000256" key="1">
    <source>
        <dbReference type="ARBA" id="ARBA00004571"/>
    </source>
</evidence>
<keyword evidence="5 12" id="KW-0732">Signal</keyword>
<comment type="subcellular location">
    <subcellularLocation>
        <location evidence="1 10">Cell outer membrane</location>
        <topology evidence="1 10">Multi-pass membrane protein</topology>
    </subcellularLocation>
</comment>
<feature type="chain" id="PRO_5008615976" evidence="12">
    <location>
        <begin position="19"/>
        <end position="718"/>
    </location>
</feature>
<keyword evidence="2 10" id="KW-0813">Transport</keyword>
<dbReference type="Gene3D" id="2.170.130.10">
    <property type="entry name" value="TonB-dependent receptor, plug domain"/>
    <property type="match status" value="1"/>
</dbReference>
<comment type="caution">
    <text evidence="15">The sequence shown here is derived from an EMBL/GenBank/DDBJ whole genome shotgun (WGS) entry which is preliminary data.</text>
</comment>
<protein>
    <submittedName>
        <fullName evidence="15">TonB-dependent receptor</fullName>
    </submittedName>
</protein>
<dbReference type="InterPro" id="IPR000531">
    <property type="entry name" value="Beta-barrel_TonB"/>
</dbReference>
<evidence type="ECO:0000256" key="12">
    <source>
        <dbReference type="SAM" id="SignalP"/>
    </source>
</evidence>
<keyword evidence="7 10" id="KW-0472">Membrane</keyword>
<evidence type="ECO:0000259" key="13">
    <source>
        <dbReference type="Pfam" id="PF00593"/>
    </source>
</evidence>
<gene>
    <name evidence="15" type="ORF">LPB301_05435</name>
</gene>
<proteinExistence type="inferred from homology"/>
<evidence type="ECO:0000313" key="16">
    <source>
        <dbReference type="Proteomes" id="UP000092612"/>
    </source>
</evidence>
<keyword evidence="16" id="KW-1185">Reference proteome</keyword>
<evidence type="ECO:0000256" key="8">
    <source>
        <dbReference type="ARBA" id="ARBA00023170"/>
    </source>
</evidence>
<evidence type="ECO:0000256" key="2">
    <source>
        <dbReference type="ARBA" id="ARBA00022448"/>
    </source>
</evidence>
<keyword evidence="8 15" id="KW-0675">Receptor</keyword>
<dbReference type="EMBL" id="LSFL01000011">
    <property type="protein sequence ID" value="OBY66870.1"/>
    <property type="molecule type" value="Genomic_DNA"/>
</dbReference>
<dbReference type="RefSeq" id="WP_068358720.1">
    <property type="nucleotide sequence ID" value="NZ_CP019337.1"/>
</dbReference>
<feature type="domain" description="TonB-dependent receptor-like beta-barrel" evidence="13">
    <location>
        <begin position="308"/>
        <end position="663"/>
    </location>
</feature>
<evidence type="ECO:0000256" key="10">
    <source>
        <dbReference type="PROSITE-ProRule" id="PRU01360"/>
    </source>
</evidence>
<reference evidence="16" key="1">
    <citation type="submission" date="2016-02" db="EMBL/GenBank/DDBJ databases">
        <title>Paenibacillus sp. LPB0068, isolated from Crassostrea gigas.</title>
        <authorList>
            <person name="Shin S.-K."/>
            <person name="Yi H."/>
        </authorList>
    </citation>
    <scope>NUCLEOTIDE SEQUENCE [LARGE SCALE GENOMIC DNA]</scope>
    <source>
        <strain evidence="16">KCTC 23969</strain>
    </source>
</reference>
<dbReference type="InterPro" id="IPR039426">
    <property type="entry name" value="TonB-dep_rcpt-like"/>
</dbReference>
<evidence type="ECO:0000256" key="6">
    <source>
        <dbReference type="ARBA" id="ARBA00023077"/>
    </source>
</evidence>
<keyword evidence="3 10" id="KW-1134">Transmembrane beta strand</keyword>
<dbReference type="InterPro" id="IPR036942">
    <property type="entry name" value="Beta-barrel_TonB_sf"/>
</dbReference>
<dbReference type="GO" id="GO:0009279">
    <property type="term" value="C:cell outer membrane"/>
    <property type="evidence" value="ECO:0007669"/>
    <property type="project" value="UniProtKB-SubCell"/>
</dbReference>
<dbReference type="InterPro" id="IPR037066">
    <property type="entry name" value="Plug_dom_sf"/>
</dbReference>
<feature type="signal peptide" evidence="12">
    <location>
        <begin position="1"/>
        <end position="18"/>
    </location>
</feature>
<dbReference type="SUPFAM" id="SSF49464">
    <property type="entry name" value="Carboxypeptidase regulatory domain-like"/>
    <property type="match status" value="1"/>
</dbReference>
<evidence type="ECO:0000256" key="7">
    <source>
        <dbReference type="ARBA" id="ARBA00023136"/>
    </source>
</evidence>
<comment type="similarity">
    <text evidence="10 11">Belongs to the TonB-dependent receptor family.</text>
</comment>
<keyword evidence="9 10" id="KW-0998">Cell outer membrane</keyword>
<dbReference type="Gene3D" id="2.60.40.1120">
    <property type="entry name" value="Carboxypeptidase-like, regulatory domain"/>
    <property type="match status" value="1"/>
</dbReference>
<keyword evidence="6 11" id="KW-0798">TonB box</keyword>
<evidence type="ECO:0000256" key="3">
    <source>
        <dbReference type="ARBA" id="ARBA00022452"/>
    </source>
</evidence>
<keyword evidence="4 10" id="KW-0812">Transmembrane</keyword>
<dbReference type="Pfam" id="PF13715">
    <property type="entry name" value="CarbopepD_reg_2"/>
    <property type="match status" value="1"/>
</dbReference>
<dbReference type="PROSITE" id="PS52016">
    <property type="entry name" value="TONB_DEPENDENT_REC_3"/>
    <property type="match status" value="1"/>
</dbReference>
<dbReference type="Pfam" id="PF07715">
    <property type="entry name" value="Plug"/>
    <property type="match status" value="1"/>
</dbReference>
<evidence type="ECO:0000259" key="14">
    <source>
        <dbReference type="Pfam" id="PF07715"/>
    </source>
</evidence>
<dbReference type="KEGG" id="prn:BW723_00690"/>
<dbReference type="PANTHER" id="PTHR30069">
    <property type="entry name" value="TONB-DEPENDENT OUTER MEMBRANE RECEPTOR"/>
    <property type="match status" value="1"/>
</dbReference>
<organism evidence="15 16">
    <name type="scientific">Polaribacter reichenbachii</name>
    <dbReference type="NCBI Taxonomy" id="996801"/>
    <lineage>
        <taxon>Bacteria</taxon>
        <taxon>Pseudomonadati</taxon>
        <taxon>Bacteroidota</taxon>
        <taxon>Flavobacteriia</taxon>
        <taxon>Flavobacteriales</taxon>
        <taxon>Flavobacteriaceae</taxon>
    </lineage>
</organism>
<dbReference type="OrthoDB" id="1075473at2"/>